<dbReference type="EMBL" id="MU629466">
    <property type="protein sequence ID" value="KAJ1256831.1"/>
    <property type="molecule type" value="Genomic_DNA"/>
</dbReference>
<dbReference type="AlphaFoldDB" id="A0A9W7XE14"/>
<dbReference type="Pfam" id="PF09425">
    <property type="entry name" value="Jas_motif"/>
    <property type="match status" value="1"/>
</dbReference>
<reference evidence="1 2" key="1">
    <citation type="submission" date="2022-10" db="EMBL/GenBank/DDBJ databases">
        <title>WGS assembly of Paspalum vaginatum 540-79.</title>
        <authorList>
            <person name="Sun G."/>
            <person name="Wase N."/>
            <person name="Shu S."/>
            <person name="Jenkins J."/>
            <person name="Zhou B."/>
            <person name="Torres-Rodriguez J."/>
            <person name="Chen C."/>
            <person name="Sandor L."/>
            <person name="Plott C."/>
            <person name="Yoshinga Y."/>
            <person name="Daum C."/>
            <person name="Qi P."/>
            <person name="Barry K."/>
            <person name="Lipzen A."/>
            <person name="Berry L."/>
            <person name="Pedersen C."/>
            <person name="Gottilla T."/>
            <person name="Foltz A."/>
            <person name="Yu H."/>
            <person name="O'Malley R."/>
            <person name="Zhang C."/>
            <person name="Devos K."/>
            <person name="Sigmon B."/>
            <person name="Yu B."/>
            <person name="Obata T."/>
            <person name="Schmutz J."/>
            <person name="Schnable J."/>
        </authorList>
    </citation>
    <scope>NUCLEOTIDE SEQUENCE [LARGE SCALE GENOMIC DNA]</scope>
    <source>
        <strain evidence="2">cv. 540-79</strain>
    </source>
</reference>
<dbReference type="Proteomes" id="UP001164776">
    <property type="component" value="Unassembled WGS sequence"/>
</dbReference>
<evidence type="ECO:0000313" key="2">
    <source>
        <dbReference type="Proteomes" id="UP001164776"/>
    </source>
</evidence>
<sequence>MDMDATFDPHVDPHPMVPDTVLPMATNQLTLSFQGEVQAMLLMLGGRELSSLGNPTSSFAPYKAKLMRFRGKRKERNFDKIRYTATKEDALRDKECSEL</sequence>
<evidence type="ECO:0008006" key="3">
    <source>
        <dbReference type="Google" id="ProtNLM"/>
    </source>
</evidence>
<comment type="caution">
    <text evidence="1">The sequence shown here is derived from an EMBL/GenBank/DDBJ whole genome shotgun (WGS) entry which is preliminary data.</text>
</comment>
<accession>A0A9W7XE14</accession>
<dbReference type="OrthoDB" id="2162994at2759"/>
<dbReference type="PANTHER" id="PTHR46125">
    <property type="entry name" value="GATA TRANSCRIPTION FACTOR 28"/>
    <property type="match status" value="1"/>
</dbReference>
<dbReference type="InterPro" id="IPR045280">
    <property type="entry name" value="TIFY-like"/>
</dbReference>
<dbReference type="PANTHER" id="PTHR46125:SF27">
    <property type="entry name" value="GATA TRANSCRIPTION FACTOR 28"/>
    <property type="match status" value="1"/>
</dbReference>
<dbReference type="InterPro" id="IPR018467">
    <property type="entry name" value="CCT_CS"/>
</dbReference>
<keyword evidence="2" id="KW-1185">Reference proteome</keyword>
<evidence type="ECO:0000313" key="1">
    <source>
        <dbReference type="EMBL" id="KAJ1256831.1"/>
    </source>
</evidence>
<gene>
    <name evidence="1" type="ORF">BS78_K290700</name>
</gene>
<name>A0A9W7XE14_9POAL</name>
<protein>
    <recommendedName>
        <fullName evidence="3">CCT domain-containing protein</fullName>
    </recommendedName>
</protein>
<proteinExistence type="predicted"/>
<organism evidence="1 2">
    <name type="scientific">Paspalum vaginatum</name>
    <name type="common">seashore paspalum</name>
    <dbReference type="NCBI Taxonomy" id="158149"/>
    <lineage>
        <taxon>Eukaryota</taxon>
        <taxon>Viridiplantae</taxon>
        <taxon>Streptophyta</taxon>
        <taxon>Embryophyta</taxon>
        <taxon>Tracheophyta</taxon>
        <taxon>Spermatophyta</taxon>
        <taxon>Magnoliopsida</taxon>
        <taxon>Liliopsida</taxon>
        <taxon>Poales</taxon>
        <taxon>Poaceae</taxon>
        <taxon>PACMAD clade</taxon>
        <taxon>Panicoideae</taxon>
        <taxon>Andropogonodae</taxon>
        <taxon>Paspaleae</taxon>
        <taxon>Paspalinae</taxon>
        <taxon>Paspalum</taxon>
    </lineage>
</organism>
<dbReference type="GO" id="GO:0006355">
    <property type="term" value="P:regulation of DNA-templated transcription"/>
    <property type="evidence" value="ECO:0007669"/>
    <property type="project" value="InterPro"/>
</dbReference>